<sequence length="107" mass="12595">MTCRIKKLAILRIALHWRGRQKECKAFDRLDKEARHLFSVSHKYSSKQSVLLWSMEISREDSVRFSNSDSMPCTRGCEQSTEFNTIKTLACMQPLNHSHERRYKFAA</sequence>
<keyword evidence="1" id="KW-1185">Reference proteome</keyword>
<evidence type="ECO:0000313" key="1">
    <source>
        <dbReference type="Proteomes" id="UP000694846"/>
    </source>
</evidence>
<proteinExistence type="predicted"/>
<dbReference type="Proteomes" id="UP000694846">
    <property type="component" value="Unplaced"/>
</dbReference>
<protein>
    <submittedName>
        <fullName evidence="2">Uncharacterized protein LOC112688157</fullName>
    </submittedName>
</protein>
<dbReference type="AlphaFoldDB" id="A0A8B8G1Y1"/>
<name>A0A8B8G1Y1_9HEMI</name>
<evidence type="ECO:0000313" key="2">
    <source>
        <dbReference type="RefSeq" id="XP_025417007.1"/>
    </source>
</evidence>
<organism evidence="1 2">
    <name type="scientific">Sipha flava</name>
    <name type="common">yellow sugarcane aphid</name>
    <dbReference type="NCBI Taxonomy" id="143950"/>
    <lineage>
        <taxon>Eukaryota</taxon>
        <taxon>Metazoa</taxon>
        <taxon>Ecdysozoa</taxon>
        <taxon>Arthropoda</taxon>
        <taxon>Hexapoda</taxon>
        <taxon>Insecta</taxon>
        <taxon>Pterygota</taxon>
        <taxon>Neoptera</taxon>
        <taxon>Paraneoptera</taxon>
        <taxon>Hemiptera</taxon>
        <taxon>Sternorrhyncha</taxon>
        <taxon>Aphidomorpha</taxon>
        <taxon>Aphidoidea</taxon>
        <taxon>Aphididae</taxon>
        <taxon>Sipha</taxon>
    </lineage>
</organism>
<gene>
    <name evidence="2" type="primary">LOC112688157</name>
</gene>
<reference evidence="2" key="1">
    <citation type="submission" date="2025-08" db="UniProtKB">
        <authorList>
            <consortium name="RefSeq"/>
        </authorList>
    </citation>
    <scope>IDENTIFICATION</scope>
    <source>
        <tissue evidence="2">Whole body</tissue>
    </source>
</reference>
<accession>A0A8B8G1Y1</accession>
<dbReference type="RefSeq" id="XP_025417007.1">
    <property type="nucleotide sequence ID" value="XM_025561222.1"/>
</dbReference>
<dbReference type="GeneID" id="112688157"/>